<dbReference type="Proteomes" id="UP000436088">
    <property type="component" value="Unassembled WGS sequence"/>
</dbReference>
<evidence type="ECO:0000313" key="6">
    <source>
        <dbReference type="Proteomes" id="UP000436088"/>
    </source>
</evidence>
<evidence type="ECO:0000256" key="1">
    <source>
        <dbReference type="ARBA" id="ARBA00022603"/>
    </source>
</evidence>
<comment type="caution">
    <text evidence="5">The sequence shown here is derived from an EMBL/GenBank/DDBJ whole genome shotgun (WGS) entry which is preliminary data.</text>
</comment>
<organism evidence="5 6">
    <name type="scientific">Hibiscus syriacus</name>
    <name type="common">Rose of Sharon</name>
    <dbReference type="NCBI Taxonomy" id="106335"/>
    <lineage>
        <taxon>Eukaryota</taxon>
        <taxon>Viridiplantae</taxon>
        <taxon>Streptophyta</taxon>
        <taxon>Embryophyta</taxon>
        <taxon>Tracheophyta</taxon>
        <taxon>Spermatophyta</taxon>
        <taxon>Magnoliopsida</taxon>
        <taxon>eudicotyledons</taxon>
        <taxon>Gunneridae</taxon>
        <taxon>Pentapetalae</taxon>
        <taxon>rosids</taxon>
        <taxon>malvids</taxon>
        <taxon>Malvales</taxon>
        <taxon>Malvaceae</taxon>
        <taxon>Malvoideae</taxon>
        <taxon>Hibiscus</taxon>
    </lineage>
</organism>
<evidence type="ECO:0000313" key="5">
    <source>
        <dbReference type="EMBL" id="KAE8713392.1"/>
    </source>
</evidence>
<dbReference type="Gene3D" id="1.10.1200.270">
    <property type="entry name" value="Methyltransferase, alpha-helical capping domain"/>
    <property type="match status" value="1"/>
</dbReference>
<keyword evidence="2" id="KW-0808">Transferase</keyword>
<accession>A0A6A3BE95</accession>
<name>A0A6A3BE95_HIBSY</name>
<dbReference type="EMBL" id="VEPZ02000878">
    <property type="protein sequence ID" value="KAE8713392.1"/>
    <property type="molecule type" value="Genomic_DNA"/>
</dbReference>
<dbReference type="PANTHER" id="PTHR31009">
    <property type="entry name" value="S-ADENOSYL-L-METHIONINE:CARBOXYL METHYLTRANSFERASE FAMILY PROTEIN"/>
    <property type="match status" value="1"/>
</dbReference>
<dbReference type="InterPro" id="IPR042086">
    <property type="entry name" value="MeTrfase_capping"/>
</dbReference>
<dbReference type="SUPFAM" id="SSF53335">
    <property type="entry name" value="S-adenosyl-L-methionine-dependent methyltransferases"/>
    <property type="match status" value="1"/>
</dbReference>
<keyword evidence="3" id="KW-0479">Metal-binding</keyword>
<dbReference type="InterPro" id="IPR005299">
    <property type="entry name" value="MeTrfase_7"/>
</dbReference>
<keyword evidence="6" id="KW-1185">Reference proteome</keyword>
<keyword evidence="1" id="KW-0489">Methyltransferase</keyword>
<dbReference type="InterPro" id="IPR029063">
    <property type="entry name" value="SAM-dependent_MTases_sf"/>
</dbReference>
<dbReference type="GO" id="GO:0046872">
    <property type="term" value="F:metal ion binding"/>
    <property type="evidence" value="ECO:0007669"/>
    <property type="project" value="UniProtKB-KW"/>
</dbReference>
<reference evidence="5" key="1">
    <citation type="submission" date="2019-09" db="EMBL/GenBank/DDBJ databases">
        <title>Draft genome information of white flower Hibiscus syriacus.</title>
        <authorList>
            <person name="Kim Y.-M."/>
        </authorList>
    </citation>
    <scope>NUCLEOTIDE SEQUENCE [LARGE SCALE GENOMIC DNA]</scope>
    <source>
        <strain evidence="5">YM2019G1</strain>
    </source>
</reference>
<dbReference type="Gene3D" id="3.40.50.150">
    <property type="entry name" value="Vaccinia Virus protein VP39"/>
    <property type="match status" value="1"/>
</dbReference>
<dbReference type="Pfam" id="PF03492">
    <property type="entry name" value="Methyltransf_7"/>
    <property type="match status" value="1"/>
</dbReference>
<gene>
    <name evidence="5" type="ORF">F3Y22_tig00110210pilonHSYRG00031</name>
</gene>
<keyword evidence="4" id="KW-0460">Magnesium</keyword>
<dbReference type="GO" id="GO:0008168">
    <property type="term" value="F:methyltransferase activity"/>
    <property type="evidence" value="ECO:0007669"/>
    <property type="project" value="UniProtKB-KW"/>
</dbReference>
<sequence>MQVLHMNKGNGDTSYAKNSTVQSKIISVGKQIMEEAVLEMLCGNAIELESMGIADLGCSSGPNTLSVISAIMDTVEAANRHLGRRLVSECRVLLNDLYSNDFNEIFMSLPAFYKRLEEETGLGFGSCFISGVPGSFYGRLFPSNTLHFVHSSSSLHWLSQVPAGLQTNALKHVNKGKLYISQSSPRCVMDAYSLQFQNDFSLFIKSRSQELVPGGRMFLSFMGRRSADPTTEDSCYQWELLAQAIMSLAREGRIEEEKVDSFNAPYYAPFTEEIKEEIQKEGSFTIDRFEAFEIDWDGGAVTDIHTPQGKLLVGQRVAKTIRAVVESMLQSQLGIQPDVMDDLFIRYADIVGTHLSKSRTKYVNMVMVLIKKG</sequence>
<proteinExistence type="predicted"/>
<dbReference type="GO" id="GO:0032259">
    <property type="term" value="P:methylation"/>
    <property type="evidence" value="ECO:0007669"/>
    <property type="project" value="UniProtKB-KW"/>
</dbReference>
<dbReference type="AlphaFoldDB" id="A0A6A3BE95"/>
<evidence type="ECO:0000256" key="4">
    <source>
        <dbReference type="ARBA" id="ARBA00022842"/>
    </source>
</evidence>
<protein>
    <submittedName>
        <fullName evidence="5">Jasmonate O-methyltransferase</fullName>
    </submittedName>
</protein>
<dbReference type="OrthoDB" id="1523883at2759"/>
<evidence type="ECO:0000256" key="2">
    <source>
        <dbReference type="ARBA" id="ARBA00022679"/>
    </source>
</evidence>
<evidence type="ECO:0000256" key="3">
    <source>
        <dbReference type="ARBA" id="ARBA00022723"/>
    </source>
</evidence>